<organism evidence="2 3">
    <name type="scientific">Humibacter ginsenosidimutans</name>
    <dbReference type="NCBI Taxonomy" id="2599293"/>
    <lineage>
        <taxon>Bacteria</taxon>
        <taxon>Bacillati</taxon>
        <taxon>Actinomycetota</taxon>
        <taxon>Actinomycetes</taxon>
        <taxon>Micrococcales</taxon>
        <taxon>Microbacteriaceae</taxon>
        <taxon>Humibacter</taxon>
    </lineage>
</organism>
<sequence length="164" mass="17720">MDASSTPAAQPGPVTLAAALEREHRRIDGGIEAYIADGGGERTDLLRGAMEGLRRHIYLEEEFLFPPLREAGMMMPVMVMLREHGALWNAMDALDALLAEGAAPASIVDSCRELLGLLDAHNSKEEPIIYTRADDVLNAEASDGLRDFLTSGTTPEGWVSTTAR</sequence>
<gene>
    <name evidence="2" type="ORF">FPZ11_10215</name>
</gene>
<evidence type="ECO:0000313" key="3">
    <source>
        <dbReference type="Proteomes" id="UP000320216"/>
    </source>
</evidence>
<dbReference type="EMBL" id="CP042305">
    <property type="protein sequence ID" value="QDZ15096.1"/>
    <property type="molecule type" value="Genomic_DNA"/>
</dbReference>
<dbReference type="InterPro" id="IPR012312">
    <property type="entry name" value="Hemerythrin-like"/>
</dbReference>
<protein>
    <submittedName>
        <fullName evidence="2">Hemerythrin domain-containing protein</fullName>
    </submittedName>
</protein>
<keyword evidence="3" id="KW-1185">Reference proteome</keyword>
<dbReference type="KEGG" id="huw:FPZ11_10215"/>
<reference evidence="2 3" key="1">
    <citation type="submission" date="2019-07" db="EMBL/GenBank/DDBJ databases">
        <title>Full genome sequence of Humibacter sp. WJ7-1.</title>
        <authorList>
            <person name="Im W.-T."/>
        </authorList>
    </citation>
    <scope>NUCLEOTIDE SEQUENCE [LARGE SCALE GENOMIC DNA]</scope>
    <source>
        <strain evidence="2 3">WJ7-1</strain>
    </source>
</reference>
<proteinExistence type="predicted"/>
<evidence type="ECO:0000313" key="2">
    <source>
        <dbReference type="EMBL" id="QDZ15096.1"/>
    </source>
</evidence>
<dbReference type="Gene3D" id="1.20.120.520">
    <property type="entry name" value="nmb1532 protein domain like"/>
    <property type="match status" value="1"/>
</dbReference>
<evidence type="ECO:0000259" key="1">
    <source>
        <dbReference type="Pfam" id="PF01814"/>
    </source>
</evidence>
<feature type="domain" description="Hemerythrin-like" evidence="1">
    <location>
        <begin position="17"/>
        <end position="132"/>
    </location>
</feature>
<name>A0A5B8M466_9MICO</name>
<accession>A0A5B8M466</accession>
<dbReference type="Proteomes" id="UP000320216">
    <property type="component" value="Chromosome"/>
</dbReference>
<dbReference type="AlphaFoldDB" id="A0A5B8M466"/>
<dbReference type="OrthoDB" id="3830515at2"/>
<dbReference type="Pfam" id="PF01814">
    <property type="entry name" value="Hemerythrin"/>
    <property type="match status" value="1"/>
</dbReference>